<evidence type="ECO:0000313" key="1">
    <source>
        <dbReference type="EMBL" id="KOS68920.1"/>
    </source>
</evidence>
<proteinExistence type="predicted"/>
<evidence type="ECO:0000313" key="2">
    <source>
        <dbReference type="Proteomes" id="UP000050668"/>
    </source>
</evidence>
<dbReference type="EMBL" id="LGRV01000003">
    <property type="protein sequence ID" value="KOS68920.1"/>
    <property type="molecule type" value="Genomic_DNA"/>
</dbReference>
<accession>A0ABR5K2F0</accession>
<dbReference type="Proteomes" id="UP000050668">
    <property type="component" value="Unassembled WGS sequence"/>
</dbReference>
<comment type="caution">
    <text evidence="1">The sequence shown here is derived from an EMBL/GenBank/DDBJ whole genome shotgun (WGS) entry which is preliminary data.</text>
</comment>
<keyword evidence="2" id="KW-1185">Reference proteome</keyword>
<gene>
    <name evidence="1" type="ORF">AEA09_10435</name>
</gene>
<sequence length="70" mass="8526">MRLEETYQPMYIIDALFLIQRSFDLLLFWPFWRAGLRILILIYDQAFFQRASLSHMIITKGQKDIRKESE</sequence>
<reference evidence="2" key="1">
    <citation type="submission" date="2015-07" db="EMBL/GenBank/DDBJ databases">
        <title>Fjat-14205 dsm 2895.</title>
        <authorList>
            <person name="Liu B."/>
            <person name="Wang J."/>
            <person name="Zhu Y."/>
            <person name="Liu G."/>
            <person name="Chen Q."/>
            <person name="Chen Z."/>
            <person name="Lan J."/>
            <person name="Che J."/>
            <person name="Ge C."/>
            <person name="Shi H."/>
            <person name="Pan Z."/>
            <person name="Liu X."/>
        </authorList>
    </citation>
    <scope>NUCLEOTIDE SEQUENCE [LARGE SCALE GENOMIC DNA]</scope>
    <source>
        <strain evidence="2">DSM 25560</strain>
    </source>
</reference>
<name>A0ABR5K2F0_9BACI</name>
<organism evidence="1 2">
    <name type="scientific">Lysinibacillus contaminans</name>
    <dbReference type="NCBI Taxonomy" id="1293441"/>
    <lineage>
        <taxon>Bacteria</taxon>
        <taxon>Bacillati</taxon>
        <taxon>Bacillota</taxon>
        <taxon>Bacilli</taxon>
        <taxon>Bacillales</taxon>
        <taxon>Bacillaceae</taxon>
        <taxon>Lysinibacillus</taxon>
    </lineage>
</organism>
<protein>
    <submittedName>
        <fullName evidence="1">Uncharacterized protein</fullName>
    </submittedName>
</protein>